<evidence type="ECO:0000313" key="1">
    <source>
        <dbReference type="EMBL" id="KVN91171.1"/>
    </source>
</evidence>
<dbReference type="AlphaFoldDB" id="A0ABD4E8T4"/>
<proteinExistence type="predicted"/>
<comment type="caution">
    <text evidence="1">The sequence shown here is derived from an EMBL/GenBank/DDBJ whole genome shotgun (WGS) entry which is preliminary data.</text>
</comment>
<reference evidence="1 2" key="1">
    <citation type="submission" date="2015-11" db="EMBL/GenBank/DDBJ databases">
        <title>Expanding the genomic diversity of Burkholderia species for the development of highly accurate diagnostics.</title>
        <authorList>
            <person name="Sahl J."/>
            <person name="Keim P."/>
            <person name="Wagner D."/>
        </authorList>
    </citation>
    <scope>NUCLEOTIDE SEQUENCE [LARGE SCALE GENOMIC DNA]</scope>
    <source>
        <strain evidence="1 2">MSMB1585WGS</strain>
    </source>
</reference>
<evidence type="ECO:0000313" key="2">
    <source>
        <dbReference type="Proteomes" id="UP000057910"/>
    </source>
</evidence>
<name>A0ABD4E8T4_9BURK</name>
<dbReference type="RefSeq" id="WP_060038133.1">
    <property type="nucleotide sequence ID" value="NZ_LPAD01000016.1"/>
</dbReference>
<sequence length="112" mass="11963">MEQTRHTTGQAWLRRAIELATARATASFEYGELGSDCTATESADAHARTLAADLELEAHLRFASEAFDALHLVASKTVLTSGIRAIVDAALAKASHSAPEPVRHIIVVGVDR</sequence>
<accession>A0ABD4E8T4</accession>
<protein>
    <submittedName>
        <fullName evidence="1">Uncharacterized protein</fullName>
    </submittedName>
</protein>
<gene>
    <name evidence="1" type="ORF">WJ68_35350</name>
</gene>
<dbReference type="EMBL" id="LPAD01000016">
    <property type="protein sequence ID" value="KVN91171.1"/>
    <property type="molecule type" value="Genomic_DNA"/>
</dbReference>
<dbReference type="Proteomes" id="UP000057910">
    <property type="component" value="Unassembled WGS sequence"/>
</dbReference>
<organism evidence="1 2">
    <name type="scientific">Burkholderia ubonensis</name>
    <dbReference type="NCBI Taxonomy" id="101571"/>
    <lineage>
        <taxon>Bacteria</taxon>
        <taxon>Pseudomonadati</taxon>
        <taxon>Pseudomonadota</taxon>
        <taxon>Betaproteobacteria</taxon>
        <taxon>Burkholderiales</taxon>
        <taxon>Burkholderiaceae</taxon>
        <taxon>Burkholderia</taxon>
        <taxon>Burkholderia cepacia complex</taxon>
    </lineage>
</organism>